<accession>N9RRN4</accession>
<feature type="compositionally biased region" description="Polar residues" evidence="1">
    <location>
        <begin position="579"/>
        <end position="591"/>
    </location>
</feature>
<dbReference type="EMBL" id="APRN01000033">
    <property type="protein sequence ID" value="ENX60579.1"/>
    <property type="molecule type" value="Genomic_DNA"/>
</dbReference>
<dbReference type="RefSeq" id="WP_005201644.1">
    <property type="nucleotide sequence ID" value="NZ_JAKZGE010000003.1"/>
</dbReference>
<dbReference type="HOGENOM" id="CLU_344411_0_0_6"/>
<reference evidence="2 3" key="1">
    <citation type="submission" date="2013-02" db="EMBL/GenBank/DDBJ databases">
        <title>The Genome Sequence of Acinetobacter sp. CIP 70.18.</title>
        <authorList>
            <consortium name="The Broad Institute Genome Sequencing Platform"/>
            <consortium name="The Broad Institute Genome Sequencing Center for Infectious Disease"/>
            <person name="Cerqueira G."/>
            <person name="Feldgarden M."/>
            <person name="Courvalin P."/>
            <person name="Perichon B."/>
            <person name="Grillot-Courvalin C."/>
            <person name="Clermont D."/>
            <person name="Rocha E."/>
            <person name="Yoon E.-J."/>
            <person name="Nemec A."/>
            <person name="Walker B."/>
            <person name="Young S.K."/>
            <person name="Zeng Q."/>
            <person name="Gargeya S."/>
            <person name="Fitzgerald M."/>
            <person name="Haas B."/>
            <person name="Abouelleil A."/>
            <person name="Alvarado L."/>
            <person name="Arachchi H.M."/>
            <person name="Berlin A.M."/>
            <person name="Chapman S.B."/>
            <person name="Dewar J."/>
            <person name="Goldberg J."/>
            <person name="Griggs A."/>
            <person name="Gujja S."/>
            <person name="Hansen M."/>
            <person name="Howarth C."/>
            <person name="Imamovic A."/>
            <person name="Larimer J."/>
            <person name="McCowan C."/>
            <person name="Murphy C."/>
            <person name="Neiman D."/>
            <person name="Pearson M."/>
            <person name="Priest M."/>
            <person name="Roberts A."/>
            <person name="Saif S."/>
            <person name="Shea T."/>
            <person name="Sisk P."/>
            <person name="Sykes S."/>
            <person name="Wortman J."/>
            <person name="Nusbaum C."/>
            <person name="Birren B."/>
        </authorList>
    </citation>
    <scope>NUCLEOTIDE SEQUENCE [LARGE SCALE GENOMIC DNA]</scope>
    <source>
        <strain evidence="2 3">CIP 70.18</strain>
    </source>
</reference>
<feature type="region of interest" description="Disordered" evidence="1">
    <location>
        <begin position="310"/>
        <end position="349"/>
    </location>
</feature>
<dbReference type="AlphaFoldDB" id="N9RRN4"/>
<evidence type="ECO:0000313" key="2">
    <source>
        <dbReference type="EMBL" id="ENX60579.1"/>
    </source>
</evidence>
<evidence type="ECO:0000313" key="3">
    <source>
        <dbReference type="Proteomes" id="UP000013084"/>
    </source>
</evidence>
<protein>
    <submittedName>
        <fullName evidence="2">Uncharacterized protein</fullName>
    </submittedName>
</protein>
<gene>
    <name evidence="2" type="ORF">F902_01127</name>
</gene>
<feature type="compositionally biased region" description="Polar residues" evidence="1">
    <location>
        <begin position="563"/>
        <end position="572"/>
    </location>
</feature>
<proteinExistence type="predicted"/>
<dbReference type="Proteomes" id="UP000013084">
    <property type="component" value="Unassembled WGS sequence"/>
</dbReference>
<feature type="compositionally biased region" description="Basic and acidic residues" evidence="1">
    <location>
        <begin position="541"/>
        <end position="562"/>
    </location>
</feature>
<keyword evidence="3" id="KW-1185">Reference proteome</keyword>
<dbReference type="PATRIC" id="fig|1217700.3.peg.1080"/>
<dbReference type="OrthoDB" id="480426at2"/>
<comment type="caution">
    <text evidence="2">The sequence shown here is derived from an EMBL/GenBank/DDBJ whole genome shotgun (WGS) entry which is preliminary data.</text>
</comment>
<evidence type="ECO:0000256" key="1">
    <source>
        <dbReference type="SAM" id="MobiDB-lite"/>
    </source>
</evidence>
<name>N9RRN4_9GAMM</name>
<feature type="compositionally biased region" description="Polar residues" evidence="1">
    <location>
        <begin position="310"/>
        <end position="344"/>
    </location>
</feature>
<sequence length="815" mass="90864">MKKTIQFQDGSIQDFELNRNGFIQAVSYKESSADLKLSLNHKSNIIAAAKKSSGGYRGFFQMGESALFETGYYLGDLGVDFRKLNPEKEKQRIDTIRATFDKNDWKGEWSGKNGIHSFNDFLTKPELQLMAVSDWINYLCKRMQVLNFNQYYGKIINGVEVTESGAIASAHLMGEGGLATFLGSPVFKKKSAVSDGNGTHISSYLSMFGGFDLESCCKRKIYITLKDSAGLELKNKEVTIVSKNNGKYISGETRVKVKSDENGNLPVIVRNPNTEIKIVADGKESNSIIQKANEKQKATLSDFKVTSHSATLATDSAPQPRPQVNKTPQEVRNEQGQSSTSQEAEATPASKDVTFNIEIVEGDSGKAISNMNFFLTYKGNIKKHTADSHGIKQGIIAEEGQDVEVSVEGDGQKQVIHHFQVTTALKNTTVKVKLPVHPFNISVTQDGKPVPNTLFSLFYRGREIPKRTNNRGIINVRMLTGFVFGFGIKGKSLVLSRVEKSSPTKPFTVNGSAVQASKLYEVADAKRKQAEDIKRQQQQKDVQEKKAKEEAEKAKTEADQKNQTKQNNTYTESGGKPLTTVSNQSPPTSDTTRYHIYHDGKIKRENKAATGFAEFIYYDQNGKTHNLGKSRYVVAKRWDKKDVHGNGNIFLVDVRSFSSYRNGNVGYKMLMNSQQQRYYLGGVEMAAFLGGLCKSGYDDISFNGFSTSNGSPGESSSHINGEAGDIRYLRKDKKAEPVILQDEVYDHQRSLELINNFISFGWGRSKLMISEYFTNVTAGVKSNYIFPKCFQLKSKKPRHNNHLHMQGLSAYMEDI</sequence>
<organism evidence="2 3">
    <name type="scientific">Acinetobacter higginsii</name>
    <dbReference type="NCBI Taxonomy" id="70347"/>
    <lineage>
        <taxon>Bacteria</taxon>
        <taxon>Pseudomonadati</taxon>
        <taxon>Pseudomonadota</taxon>
        <taxon>Gammaproteobacteria</taxon>
        <taxon>Moraxellales</taxon>
        <taxon>Moraxellaceae</taxon>
        <taxon>Acinetobacter</taxon>
    </lineage>
</organism>
<feature type="region of interest" description="Disordered" evidence="1">
    <location>
        <begin position="530"/>
        <end position="592"/>
    </location>
</feature>